<reference evidence="3" key="3">
    <citation type="submission" date="2025-08" db="UniProtKB">
        <authorList>
            <consortium name="RefSeq"/>
        </authorList>
    </citation>
    <scope>IDENTIFICATION</scope>
    <source>
        <strain evidence="3">NI907</strain>
    </source>
</reference>
<dbReference type="GeneID" id="41957142"/>
<keyword evidence="2" id="KW-1185">Reference proteome</keyword>
<sequence length="104" mass="10903">MHCLSLLLIVAPVAVLGSNVTMGRGTTGGKCCDNGVDDDSGVCAKMGMNSYGCTDVDNSKGHGCDKLPSWPIGREVKYFVAGSNVTHTNPENYDIELGYIGCAE</sequence>
<feature type="chain" id="PRO_5028131872" evidence="1">
    <location>
        <begin position="18"/>
        <end position="104"/>
    </location>
</feature>
<dbReference type="KEGG" id="pgri:PgNI_02163"/>
<dbReference type="Proteomes" id="UP000515153">
    <property type="component" value="Unplaced"/>
</dbReference>
<keyword evidence="1" id="KW-0732">Signal</keyword>
<proteinExistence type="predicted"/>
<protein>
    <submittedName>
        <fullName evidence="3">Uncharacterized protein</fullName>
    </submittedName>
</protein>
<evidence type="ECO:0000256" key="1">
    <source>
        <dbReference type="SAM" id="SignalP"/>
    </source>
</evidence>
<reference evidence="3" key="2">
    <citation type="submission" date="2019-10" db="EMBL/GenBank/DDBJ databases">
        <authorList>
            <consortium name="NCBI Genome Project"/>
        </authorList>
    </citation>
    <scope>NUCLEOTIDE SEQUENCE</scope>
    <source>
        <strain evidence="3">NI907</strain>
    </source>
</reference>
<name>A0A6P8BMC0_PYRGI</name>
<dbReference type="AlphaFoldDB" id="A0A6P8BMC0"/>
<dbReference type="InterPro" id="IPR045634">
    <property type="entry name" value="DUF6413"/>
</dbReference>
<organism evidence="2 3">
    <name type="scientific">Pyricularia grisea</name>
    <name type="common">Crabgrass-specific blast fungus</name>
    <name type="synonym">Magnaporthe grisea</name>
    <dbReference type="NCBI Taxonomy" id="148305"/>
    <lineage>
        <taxon>Eukaryota</taxon>
        <taxon>Fungi</taxon>
        <taxon>Dikarya</taxon>
        <taxon>Ascomycota</taxon>
        <taxon>Pezizomycotina</taxon>
        <taxon>Sordariomycetes</taxon>
        <taxon>Sordariomycetidae</taxon>
        <taxon>Magnaporthales</taxon>
        <taxon>Pyriculariaceae</taxon>
        <taxon>Pyricularia</taxon>
    </lineage>
</organism>
<reference evidence="3" key="1">
    <citation type="journal article" date="2019" name="Mol. Biol. Evol.">
        <title>Blast fungal genomes show frequent chromosomal changes, gene gains and losses, and effector gene turnover.</title>
        <authorList>
            <person name="Gomez Luciano L.B."/>
            <person name="Jason Tsai I."/>
            <person name="Chuma I."/>
            <person name="Tosa Y."/>
            <person name="Chen Y.H."/>
            <person name="Li J.Y."/>
            <person name="Li M.Y."/>
            <person name="Jade Lu M.Y."/>
            <person name="Nakayashiki H."/>
            <person name="Li W.H."/>
        </authorList>
    </citation>
    <scope>NUCLEOTIDE SEQUENCE</scope>
    <source>
        <strain evidence="3">NI907</strain>
    </source>
</reference>
<gene>
    <name evidence="3" type="ORF">PgNI_02163</name>
</gene>
<dbReference type="Pfam" id="PF19951">
    <property type="entry name" value="DUF6413"/>
    <property type="match status" value="1"/>
</dbReference>
<feature type="signal peptide" evidence="1">
    <location>
        <begin position="1"/>
        <end position="17"/>
    </location>
</feature>
<evidence type="ECO:0000313" key="2">
    <source>
        <dbReference type="Proteomes" id="UP000515153"/>
    </source>
</evidence>
<evidence type="ECO:0000313" key="3">
    <source>
        <dbReference type="RefSeq" id="XP_030988365.1"/>
    </source>
</evidence>
<accession>A0A6P8BMC0</accession>
<dbReference type="RefSeq" id="XP_030988365.1">
    <property type="nucleotide sequence ID" value="XM_031122230.1"/>
</dbReference>